<dbReference type="Proteomes" id="UP000078335">
    <property type="component" value="Unassembled WGS sequence"/>
</dbReference>
<dbReference type="PANTHER" id="PTHR30383:SF5">
    <property type="entry name" value="SGNH HYDROLASE-TYPE ESTERASE DOMAIN-CONTAINING PROTEIN"/>
    <property type="match status" value="1"/>
</dbReference>
<organism evidence="2 3">
    <name type="scientific">Curtobacterium oceanosedimentum</name>
    <dbReference type="NCBI Taxonomy" id="465820"/>
    <lineage>
        <taxon>Bacteria</taxon>
        <taxon>Bacillati</taxon>
        <taxon>Actinomycetota</taxon>
        <taxon>Actinomycetes</taxon>
        <taxon>Micrococcales</taxon>
        <taxon>Microbacteriaceae</taxon>
        <taxon>Curtobacterium</taxon>
    </lineage>
</organism>
<evidence type="ECO:0000313" key="3">
    <source>
        <dbReference type="Proteomes" id="UP000078335"/>
    </source>
</evidence>
<comment type="caution">
    <text evidence="2">The sequence shown here is derived from an EMBL/GenBank/DDBJ whole genome shotgun (WGS) entry which is preliminary data.</text>
</comment>
<reference evidence="2 3" key="1">
    <citation type="journal article" date="2016" name="Front. Microbiol.">
        <title>Genomic Resource of Rice Seed Associated Bacteria.</title>
        <authorList>
            <person name="Midha S."/>
            <person name="Bansal K."/>
            <person name="Sharma S."/>
            <person name="Kumar N."/>
            <person name="Patil P.P."/>
            <person name="Chaudhry V."/>
            <person name="Patil P.B."/>
        </authorList>
    </citation>
    <scope>NUCLEOTIDE SEQUENCE [LARGE SCALE GENOMIC DNA]</scope>
    <source>
        <strain evidence="2 3">NS263</strain>
    </source>
</reference>
<protein>
    <recommendedName>
        <fullName evidence="1">SGNH hydrolase-type esterase domain-containing protein</fullName>
    </recommendedName>
</protein>
<dbReference type="Gene3D" id="3.40.50.1110">
    <property type="entry name" value="SGNH hydrolase"/>
    <property type="match status" value="1"/>
</dbReference>
<feature type="domain" description="SGNH hydrolase-type esterase" evidence="1">
    <location>
        <begin position="41"/>
        <end position="201"/>
    </location>
</feature>
<dbReference type="PANTHER" id="PTHR30383">
    <property type="entry name" value="THIOESTERASE 1/PROTEASE 1/LYSOPHOSPHOLIPASE L1"/>
    <property type="match status" value="1"/>
</dbReference>
<dbReference type="InterPro" id="IPR051532">
    <property type="entry name" value="Ester_Hydrolysis_Enzymes"/>
</dbReference>
<accession>A0ABR5S3H0</accession>
<proteinExistence type="predicted"/>
<evidence type="ECO:0000313" key="2">
    <source>
        <dbReference type="EMBL" id="KTR38321.1"/>
    </source>
</evidence>
<dbReference type="CDD" id="cd00229">
    <property type="entry name" value="SGNH_hydrolase"/>
    <property type="match status" value="1"/>
</dbReference>
<dbReference type="Pfam" id="PF13472">
    <property type="entry name" value="Lipase_GDSL_2"/>
    <property type="match status" value="1"/>
</dbReference>
<evidence type="ECO:0000259" key="1">
    <source>
        <dbReference type="Pfam" id="PF13472"/>
    </source>
</evidence>
<gene>
    <name evidence="2" type="ORF">NS263_13785</name>
</gene>
<dbReference type="SUPFAM" id="SSF52266">
    <property type="entry name" value="SGNH hydrolase"/>
    <property type="match status" value="1"/>
</dbReference>
<dbReference type="EMBL" id="LDRB01000081">
    <property type="protein sequence ID" value="KTR38321.1"/>
    <property type="molecule type" value="Genomic_DNA"/>
</dbReference>
<keyword evidence="3" id="KW-1185">Reference proteome</keyword>
<name>A0ABR5S3H0_9MICO</name>
<dbReference type="InterPro" id="IPR013830">
    <property type="entry name" value="SGNH_hydro"/>
</dbReference>
<dbReference type="InterPro" id="IPR036514">
    <property type="entry name" value="SGNH_hydro_sf"/>
</dbReference>
<sequence length="221" mass="22877">MLALAFLATAGLTACSGMGDEQAAVTPSPRSTKPSPIRVAVVGDSNTTGLSGTLENGIAAGQSWVAQLHEPWFVVVGGWARDGASTALMAEQVEPLPDVDVLVLMGGTNDPPVGIGQEETIGNLRKIVDVVHPDAVVLSSVPPVQTVPKRATDLNAALQETAVQAHWRFADPWAALRVPGGTWAPPYLRDGIHTNTAGYALVGQALRDVIRGTADAGGASY</sequence>